<dbReference type="Proteomes" id="UP000320913">
    <property type="component" value="Unassembled WGS sequence"/>
</dbReference>
<organism evidence="4 5">
    <name type="scientific">Eiseniibacteriota bacterium</name>
    <dbReference type="NCBI Taxonomy" id="2212470"/>
    <lineage>
        <taxon>Bacteria</taxon>
        <taxon>Candidatus Eiseniibacteriota</taxon>
    </lineage>
</organism>
<keyword evidence="2 4" id="KW-0808">Transferase</keyword>
<accession>A0A538T3U4</accession>
<dbReference type="GO" id="GO:0032259">
    <property type="term" value="P:methylation"/>
    <property type="evidence" value="ECO:0007669"/>
    <property type="project" value="UniProtKB-KW"/>
</dbReference>
<name>A0A538T3U4_UNCEI</name>
<comment type="caution">
    <text evidence="4">The sequence shown here is derived from an EMBL/GenBank/DDBJ whole genome shotgun (WGS) entry which is preliminary data.</text>
</comment>
<dbReference type="Pfam" id="PF13649">
    <property type="entry name" value="Methyltransf_25"/>
    <property type="match status" value="1"/>
</dbReference>
<gene>
    <name evidence="4" type="ORF">E6K75_05450</name>
</gene>
<dbReference type="PANTHER" id="PTHR43861">
    <property type="entry name" value="TRANS-ACONITATE 2-METHYLTRANSFERASE-RELATED"/>
    <property type="match status" value="1"/>
</dbReference>
<dbReference type="AlphaFoldDB" id="A0A538T3U4"/>
<evidence type="ECO:0000313" key="5">
    <source>
        <dbReference type="Proteomes" id="UP000320913"/>
    </source>
</evidence>
<dbReference type="GO" id="GO:0008168">
    <property type="term" value="F:methyltransferase activity"/>
    <property type="evidence" value="ECO:0007669"/>
    <property type="project" value="UniProtKB-KW"/>
</dbReference>
<reference evidence="4 5" key="1">
    <citation type="journal article" date="2019" name="Nat. Microbiol.">
        <title>Mediterranean grassland soil C-N compound turnover is dependent on rainfall and depth, and is mediated by genomically divergent microorganisms.</title>
        <authorList>
            <person name="Diamond S."/>
            <person name="Andeer P.F."/>
            <person name="Li Z."/>
            <person name="Crits-Christoph A."/>
            <person name="Burstein D."/>
            <person name="Anantharaman K."/>
            <person name="Lane K.R."/>
            <person name="Thomas B.C."/>
            <person name="Pan C."/>
            <person name="Northen T.R."/>
            <person name="Banfield J.F."/>
        </authorList>
    </citation>
    <scope>NUCLEOTIDE SEQUENCE [LARGE SCALE GENOMIC DNA]</scope>
    <source>
        <strain evidence="4">WS_5</strain>
    </source>
</reference>
<dbReference type="SUPFAM" id="SSF53335">
    <property type="entry name" value="S-adenosyl-L-methionine-dependent methyltransferases"/>
    <property type="match status" value="1"/>
</dbReference>
<dbReference type="InterPro" id="IPR041698">
    <property type="entry name" value="Methyltransf_25"/>
</dbReference>
<dbReference type="Gene3D" id="3.40.50.150">
    <property type="entry name" value="Vaccinia Virus protein VP39"/>
    <property type="match status" value="1"/>
</dbReference>
<dbReference type="InterPro" id="IPR029063">
    <property type="entry name" value="SAM-dependent_MTases_sf"/>
</dbReference>
<evidence type="ECO:0000313" key="4">
    <source>
        <dbReference type="EMBL" id="TMQ58309.1"/>
    </source>
</evidence>
<proteinExistence type="predicted"/>
<evidence type="ECO:0000259" key="3">
    <source>
        <dbReference type="Pfam" id="PF13649"/>
    </source>
</evidence>
<feature type="non-terminal residue" evidence="4">
    <location>
        <position position="1"/>
    </location>
</feature>
<evidence type="ECO:0000256" key="2">
    <source>
        <dbReference type="ARBA" id="ARBA00022679"/>
    </source>
</evidence>
<evidence type="ECO:0000256" key="1">
    <source>
        <dbReference type="ARBA" id="ARBA00022603"/>
    </source>
</evidence>
<feature type="domain" description="Methyltransferase" evidence="3">
    <location>
        <begin position="21"/>
        <end position="113"/>
    </location>
</feature>
<sequence>RQTDLARLQQLIPSYFVDRIVLEIACGTGYWTQFIAPVARTVTAIDINPETLAIARSRAFPPNRVKFDVADVHCLPPHYKRFTGAFAGFWWSHIRRADRQPFLKVLHRALMPGAIVVAVDNRYVEGSSTPISVIDADGNSFQRRRLADGSEHVVLKNFPTEPELMAEIHGDGTAAEYTPLEYYWVLKYEVAA</sequence>
<dbReference type="EMBL" id="VBOV01000133">
    <property type="protein sequence ID" value="TMQ58309.1"/>
    <property type="molecule type" value="Genomic_DNA"/>
</dbReference>
<protein>
    <submittedName>
        <fullName evidence="4">Class I SAM-dependent methyltransferase</fullName>
    </submittedName>
</protein>
<dbReference type="PANTHER" id="PTHR43861:SF1">
    <property type="entry name" value="TRANS-ACONITATE 2-METHYLTRANSFERASE"/>
    <property type="match status" value="1"/>
</dbReference>
<dbReference type="CDD" id="cd02440">
    <property type="entry name" value="AdoMet_MTases"/>
    <property type="match status" value="1"/>
</dbReference>
<keyword evidence="1 4" id="KW-0489">Methyltransferase</keyword>